<gene>
    <name evidence="2" type="ORF">ACFSVM_05760</name>
</gene>
<accession>A0ABW5SKY2</accession>
<comment type="caution">
    <text evidence="2">The sequence shown here is derived from an EMBL/GenBank/DDBJ whole genome shotgun (WGS) entry which is preliminary data.</text>
</comment>
<evidence type="ECO:0000313" key="3">
    <source>
        <dbReference type="Proteomes" id="UP001597540"/>
    </source>
</evidence>
<evidence type="ECO:0000256" key="1">
    <source>
        <dbReference type="SAM" id="Phobius"/>
    </source>
</evidence>
<keyword evidence="1" id="KW-0812">Transmembrane</keyword>
<keyword evidence="1" id="KW-1133">Transmembrane helix</keyword>
<reference evidence="3" key="1">
    <citation type="journal article" date="2019" name="Int. J. Syst. Evol. Microbiol.">
        <title>The Global Catalogue of Microorganisms (GCM) 10K type strain sequencing project: providing services to taxonomists for standard genome sequencing and annotation.</title>
        <authorList>
            <consortium name="The Broad Institute Genomics Platform"/>
            <consortium name="The Broad Institute Genome Sequencing Center for Infectious Disease"/>
            <person name="Wu L."/>
            <person name="Ma J."/>
        </authorList>
    </citation>
    <scope>NUCLEOTIDE SEQUENCE [LARGE SCALE GENOMIC DNA]</scope>
    <source>
        <strain evidence="3">KCTC 33849</strain>
    </source>
</reference>
<keyword evidence="3" id="KW-1185">Reference proteome</keyword>
<keyword evidence="1" id="KW-0472">Membrane</keyword>
<dbReference type="RefSeq" id="WP_177178625.1">
    <property type="nucleotide sequence ID" value="NZ_JBHUMJ010000002.1"/>
</dbReference>
<proteinExistence type="predicted"/>
<sequence>MATKRQKPSLQQKKEEVNRKAVLWTALSVLLLIILIVALVIIGEMTTS</sequence>
<name>A0ABW5SKY2_9BACL</name>
<feature type="transmembrane region" description="Helical" evidence="1">
    <location>
        <begin position="21"/>
        <end position="42"/>
    </location>
</feature>
<organism evidence="2 3">
    <name type="scientific">Paenibacillus shunpengii</name>
    <dbReference type="NCBI Taxonomy" id="2054424"/>
    <lineage>
        <taxon>Bacteria</taxon>
        <taxon>Bacillati</taxon>
        <taxon>Bacillota</taxon>
        <taxon>Bacilli</taxon>
        <taxon>Bacillales</taxon>
        <taxon>Paenibacillaceae</taxon>
        <taxon>Paenibacillus</taxon>
    </lineage>
</organism>
<protein>
    <recommendedName>
        <fullName evidence="4">DUF4044 domain-containing protein</fullName>
    </recommendedName>
</protein>
<dbReference type="Proteomes" id="UP001597540">
    <property type="component" value="Unassembled WGS sequence"/>
</dbReference>
<evidence type="ECO:0008006" key="4">
    <source>
        <dbReference type="Google" id="ProtNLM"/>
    </source>
</evidence>
<evidence type="ECO:0000313" key="2">
    <source>
        <dbReference type="EMBL" id="MFD2699964.1"/>
    </source>
</evidence>
<dbReference type="EMBL" id="JBHUMJ010000002">
    <property type="protein sequence ID" value="MFD2699964.1"/>
    <property type="molecule type" value="Genomic_DNA"/>
</dbReference>